<keyword evidence="10 17" id="KW-0408">Iron</keyword>
<dbReference type="Proteomes" id="UP000252797">
    <property type="component" value="Unassembled WGS sequence"/>
</dbReference>
<dbReference type="Pfam" id="PF17910">
    <property type="entry name" value="FeoB_Cyto"/>
    <property type="match status" value="1"/>
</dbReference>
<dbReference type="PANTHER" id="PTHR43185">
    <property type="entry name" value="FERROUS IRON TRANSPORT PROTEIN B"/>
    <property type="match status" value="1"/>
</dbReference>
<comment type="similarity">
    <text evidence="17">Belongs to the TRAFAC class TrmE-Era-EngA-EngB-Septin-like GTPase superfamily. FeoB GTPase (TC 9.A.8) family.</text>
</comment>
<evidence type="ECO:0000256" key="9">
    <source>
        <dbReference type="ARBA" id="ARBA00022989"/>
    </source>
</evidence>
<keyword evidence="8 15" id="KW-0547">Nucleotide-binding</keyword>
<dbReference type="InterPro" id="IPR050860">
    <property type="entry name" value="FeoB_GTPase"/>
</dbReference>
<feature type="binding site" evidence="16">
    <location>
        <position position="18"/>
    </location>
    <ligand>
        <name>Mg(2+)</name>
        <dbReference type="ChEBI" id="CHEBI:18420"/>
        <label>2</label>
    </ligand>
</feature>
<feature type="binding site" evidence="16">
    <location>
        <position position="22"/>
    </location>
    <ligand>
        <name>Mg(2+)</name>
        <dbReference type="ChEBI" id="CHEBI:18420"/>
        <label>1</label>
    </ligand>
</feature>
<evidence type="ECO:0000256" key="16">
    <source>
        <dbReference type="PIRSR" id="PIRSR603373-2"/>
    </source>
</evidence>
<dbReference type="AlphaFoldDB" id="A0A367CBW2"/>
<evidence type="ECO:0000313" key="20">
    <source>
        <dbReference type="Proteomes" id="UP000252797"/>
    </source>
</evidence>
<dbReference type="EMBL" id="LEPB01000005">
    <property type="protein sequence ID" value="RCA09956.1"/>
    <property type="molecule type" value="Genomic_DNA"/>
</dbReference>
<keyword evidence="11" id="KW-0406">Ion transport</keyword>
<evidence type="ECO:0000256" key="10">
    <source>
        <dbReference type="ARBA" id="ARBA00023004"/>
    </source>
</evidence>
<dbReference type="GO" id="GO:0005886">
    <property type="term" value="C:plasma membrane"/>
    <property type="evidence" value="ECO:0007669"/>
    <property type="project" value="UniProtKB-SubCell"/>
</dbReference>
<dbReference type="InterPro" id="IPR027417">
    <property type="entry name" value="P-loop_NTPase"/>
</dbReference>
<dbReference type="GO" id="GO:0046872">
    <property type="term" value="F:metal ion binding"/>
    <property type="evidence" value="ECO:0007669"/>
    <property type="project" value="UniProtKB-KW"/>
</dbReference>
<evidence type="ECO:0000256" key="4">
    <source>
        <dbReference type="ARBA" id="ARBA00022475"/>
    </source>
</evidence>
<keyword evidence="13 17" id="KW-0472">Membrane</keyword>
<feature type="binding site" evidence="16">
    <location>
        <position position="21"/>
    </location>
    <ligand>
        <name>Mg(2+)</name>
        <dbReference type="ChEBI" id="CHEBI:18420"/>
        <label>2</label>
    </ligand>
</feature>
<evidence type="ECO:0000256" key="13">
    <source>
        <dbReference type="ARBA" id="ARBA00023136"/>
    </source>
</evidence>
<dbReference type="CDD" id="cd01879">
    <property type="entry name" value="FeoB"/>
    <property type="match status" value="1"/>
</dbReference>
<feature type="domain" description="FeoB-type G" evidence="18">
    <location>
        <begin position="1"/>
        <end position="161"/>
    </location>
</feature>
<feature type="binding site" evidence="16">
    <location>
        <position position="19"/>
    </location>
    <ligand>
        <name>Mg(2+)</name>
        <dbReference type="ChEBI" id="CHEBI:18420"/>
        <label>2</label>
    </ligand>
</feature>
<keyword evidence="16" id="KW-0460">Magnesium</keyword>
<evidence type="ECO:0000256" key="5">
    <source>
        <dbReference type="ARBA" id="ARBA00022496"/>
    </source>
</evidence>
<keyword evidence="3 17" id="KW-0813">Transport</keyword>
<evidence type="ECO:0000256" key="7">
    <source>
        <dbReference type="ARBA" id="ARBA00022692"/>
    </source>
</evidence>
<evidence type="ECO:0000313" key="19">
    <source>
        <dbReference type="EMBL" id="RCA09956.1"/>
    </source>
</evidence>
<feature type="binding site" evidence="15">
    <location>
        <begin position="52"/>
        <end position="55"/>
    </location>
    <ligand>
        <name>GTP</name>
        <dbReference type="ChEBI" id="CHEBI:37565"/>
        <label>1</label>
    </ligand>
</feature>
<feature type="transmembrane region" description="Helical" evidence="17">
    <location>
        <begin position="337"/>
        <end position="366"/>
    </location>
</feature>
<comment type="function">
    <text evidence="1 17">Probable transporter of a GTP-driven Fe(2+) uptake system.</text>
</comment>
<feature type="transmembrane region" description="Helical" evidence="17">
    <location>
        <begin position="673"/>
        <end position="692"/>
    </location>
</feature>
<feature type="transmembrane region" description="Helical" evidence="17">
    <location>
        <begin position="514"/>
        <end position="534"/>
    </location>
</feature>
<organism evidence="19 20">
    <name type="scientific">Enterococcus durans</name>
    <dbReference type="NCBI Taxonomy" id="53345"/>
    <lineage>
        <taxon>Bacteria</taxon>
        <taxon>Bacillati</taxon>
        <taxon>Bacillota</taxon>
        <taxon>Bacilli</taxon>
        <taxon>Lactobacillales</taxon>
        <taxon>Enterococcaceae</taxon>
        <taxon>Enterococcus</taxon>
    </lineage>
</organism>
<dbReference type="Gene3D" id="3.40.50.300">
    <property type="entry name" value="P-loop containing nucleotide triphosphate hydrolases"/>
    <property type="match status" value="1"/>
</dbReference>
<feature type="binding site" evidence="15">
    <location>
        <begin position="112"/>
        <end position="115"/>
    </location>
    <ligand>
        <name>GTP</name>
        <dbReference type="ChEBI" id="CHEBI:37565"/>
        <label>1</label>
    </ligand>
</feature>
<dbReference type="Pfam" id="PF07664">
    <property type="entry name" value="FeoB_C"/>
    <property type="match status" value="1"/>
</dbReference>
<dbReference type="InterPro" id="IPR003373">
    <property type="entry name" value="Fe2_transport_prot-B"/>
</dbReference>
<evidence type="ECO:0000256" key="12">
    <source>
        <dbReference type="ARBA" id="ARBA00023134"/>
    </source>
</evidence>
<dbReference type="Pfam" id="PF02421">
    <property type="entry name" value="FeoB_N"/>
    <property type="match status" value="1"/>
</dbReference>
<evidence type="ECO:0000256" key="1">
    <source>
        <dbReference type="ARBA" id="ARBA00003926"/>
    </source>
</evidence>
<feature type="transmembrane region" description="Helical" evidence="17">
    <location>
        <begin position="451"/>
        <end position="471"/>
    </location>
</feature>
<dbReference type="InterPro" id="IPR041069">
    <property type="entry name" value="FeoB_Cyto"/>
</dbReference>
<dbReference type="RefSeq" id="WP_113846271.1">
    <property type="nucleotide sequence ID" value="NZ_LEPB01000005.1"/>
</dbReference>
<evidence type="ECO:0000256" key="2">
    <source>
        <dbReference type="ARBA" id="ARBA00004429"/>
    </source>
</evidence>
<feature type="binding site" evidence="15">
    <location>
        <begin position="32"/>
        <end position="36"/>
    </location>
    <ligand>
        <name>GTP</name>
        <dbReference type="ChEBI" id="CHEBI:37565"/>
        <label>1</label>
    </ligand>
</feature>
<proteinExistence type="inferred from homology"/>
<evidence type="ECO:0000256" key="8">
    <source>
        <dbReference type="ARBA" id="ARBA00022741"/>
    </source>
</evidence>
<evidence type="ECO:0000256" key="6">
    <source>
        <dbReference type="ARBA" id="ARBA00022519"/>
    </source>
</evidence>
<gene>
    <name evidence="19" type="ORF">EA71_02460</name>
</gene>
<evidence type="ECO:0000256" key="15">
    <source>
        <dbReference type="PIRSR" id="PIRSR603373-1"/>
    </source>
</evidence>
<evidence type="ECO:0000256" key="11">
    <source>
        <dbReference type="ARBA" id="ARBA00023065"/>
    </source>
</evidence>
<keyword evidence="9 17" id="KW-1133">Transmembrane helix</keyword>
<dbReference type="Pfam" id="PF07670">
    <property type="entry name" value="Gate"/>
    <property type="match status" value="2"/>
</dbReference>
<name>A0A367CBW2_9ENTE</name>
<feature type="transmembrane region" description="Helical" evidence="17">
    <location>
        <begin position="386"/>
        <end position="409"/>
    </location>
</feature>
<keyword evidence="16" id="KW-0479">Metal-binding</keyword>
<feature type="transmembrane region" description="Helical" evidence="17">
    <location>
        <begin position="611"/>
        <end position="630"/>
    </location>
</feature>
<keyword evidence="4" id="KW-1003">Cell membrane</keyword>
<evidence type="ECO:0000256" key="17">
    <source>
        <dbReference type="RuleBase" id="RU362098"/>
    </source>
</evidence>
<feature type="transmembrane region" description="Helical" evidence="17">
    <location>
        <begin position="642"/>
        <end position="661"/>
    </location>
</feature>
<reference evidence="19 20" key="1">
    <citation type="submission" date="2015-06" db="EMBL/GenBank/DDBJ databases">
        <title>The Genome Sequence of Enterococcus durans 4EA1.</title>
        <authorList>
            <consortium name="The Broad Institute Genomics Platform"/>
            <consortium name="The Broad Institute Genome Sequencing Center for Infectious Disease"/>
            <person name="Earl A.M."/>
            <person name="Van Tyne D."/>
            <person name="Lebreton F."/>
            <person name="Saavedra J.T."/>
            <person name="Gilmore M.S."/>
            <person name="Manson Mcguire A."/>
            <person name="Clock S."/>
            <person name="Crupain M."/>
            <person name="Rangan U."/>
            <person name="Young S."/>
            <person name="Abouelleil A."/>
            <person name="Cao P."/>
            <person name="Chapman S.B."/>
            <person name="Griggs A."/>
            <person name="Priest M."/>
            <person name="Shea T."/>
            <person name="Wortman J."/>
            <person name="Nusbaum C."/>
            <person name="Birren B."/>
        </authorList>
    </citation>
    <scope>NUCLEOTIDE SEQUENCE [LARGE SCALE GENOMIC DNA]</scope>
    <source>
        <strain evidence="19 20">4EA1</strain>
    </source>
</reference>
<keyword evidence="7 17" id="KW-0812">Transmembrane</keyword>
<dbReference type="Gene3D" id="1.10.287.1770">
    <property type="match status" value="1"/>
</dbReference>
<dbReference type="InterPro" id="IPR011640">
    <property type="entry name" value="Fe2_transport_prot_B_C"/>
</dbReference>
<dbReference type="NCBIfam" id="TIGR00437">
    <property type="entry name" value="feoB"/>
    <property type="match status" value="1"/>
</dbReference>
<keyword evidence="6" id="KW-0997">Cell inner membrane</keyword>
<evidence type="ECO:0000256" key="14">
    <source>
        <dbReference type="NCBIfam" id="TIGR00437"/>
    </source>
</evidence>
<dbReference type="InterPro" id="IPR011642">
    <property type="entry name" value="Gate_dom"/>
</dbReference>
<dbReference type="FunFam" id="3.40.50.300:FF:000426">
    <property type="entry name" value="Ferrous iron transport protein B"/>
    <property type="match status" value="1"/>
</dbReference>
<evidence type="ECO:0000259" key="18">
    <source>
        <dbReference type="PROSITE" id="PS51711"/>
    </source>
</evidence>
<dbReference type="STRING" id="53345.LIU_12700"/>
<dbReference type="PROSITE" id="PS51711">
    <property type="entry name" value="G_FEOB"/>
    <property type="match status" value="1"/>
</dbReference>
<feature type="binding site" evidence="15">
    <location>
        <begin position="7"/>
        <end position="14"/>
    </location>
    <ligand>
        <name>GTP</name>
        <dbReference type="ChEBI" id="CHEBI:37565"/>
        <label>1</label>
    </ligand>
</feature>
<accession>A0A367CBW2</accession>
<evidence type="ECO:0000256" key="3">
    <source>
        <dbReference type="ARBA" id="ARBA00022448"/>
    </source>
</evidence>
<dbReference type="PANTHER" id="PTHR43185:SF1">
    <property type="entry name" value="FE(2+) TRANSPORTER FEOB"/>
    <property type="match status" value="1"/>
</dbReference>
<feature type="transmembrane region" description="Helical" evidence="17">
    <location>
        <begin position="279"/>
        <end position="297"/>
    </location>
</feature>
<keyword evidence="12 15" id="KW-0342">GTP-binding</keyword>
<protein>
    <recommendedName>
        <fullName evidence="14 17">Ferrous iron transport protein B</fullName>
    </recommendedName>
</protein>
<dbReference type="InterPro" id="IPR030389">
    <property type="entry name" value="G_FEOB_dom"/>
</dbReference>
<dbReference type="InterPro" id="IPR006073">
    <property type="entry name" value="GTP-bd"/>
</dbReference>
<dbReference type="PRINTS" id="PR00326">
    <property type="entry name" value="GTP1OBG"/>
</dbReference>
<comment type="subcellular location">
    <subcellularLocation>
        <location evidence="2">Cell inner membrane</location>
        <topology evidence="2">Multi-pass membrane protein</topology>
    </subcellularLocation>
    <subcellularLocation>
        <location evidence="17">Cell membrane</location>
        <topology evidence="17">Multi-pass membrane protein</topology>
    </subcellularLocation>
</comment>
<comment type="caution">
    <text evidence="19">The sequence shown here is derived from an EMBL/GenBank/DDBJ whole genome shotgun (WGS) entry which is preliminary data.</text>
</comment>
<sequence>MKVALVGNPNSGKTSLFNALTGANQYVGNWPGVTVEKKEGHLKKHPTIYIQDLPGIYSLSPYTPEEVIARNYLIDERPDVIINIVDAMNLERNLYLTSQLLDLGIPVIVGLNMMDVVKKDGRKINSEKLSYGLGVPVVPISVLKREGLGKITEMIIQATYKKLPTPLSCTYDDRLEAALHEIEDVLDKSVPVFKRWYAIKLFERDPEISKGLKISAKQLKEVEQLIRLTEKIFDEDSETIIINERYEWLTQLTALCVVTKDSFQLSISDKIDRIVTNRWFALPIFAFVMWFVYYLAIQTIGTIGTDWVNDTLFGGWLPNHIEQLLVEWQVADWMQQLILNGIIAGVGAVLGFLPQLIVLFLCLSFLEDCGYMARIAFVMDRLFRKFGLSGKSFIPMLIATGCGVPGVMASRTIENEQDRRLTIMVTTFMPCSAKLPIIALITGAFFPHASWVAPSAYFLGMTSIVISGIMLKKTKLFAGDTSPFIMELPTYHLPQWSIILRQTYDRSKSFVKKAGTIIFVSSILIWFTSSYNFIGQAVPESQSILASFGRVIAPIFQPLGWGNWQGTVATITGLIAKENIIGTFGILFGHKEVSENGQEIWLALQNTYTSAAAYSFLAFNLLCAPCFAAIGAIHREMNSAKWTMIAVGYQCGFAYLISFIIYQLSHLFEGGHLVIPTYLAGICIVGICYALLKKKAKTSNVLTISLEGEQ</sequence>
<dbReference type="GO" id="GO:0005525">
    <property type="term" value="F:GTP binding"/>
    <property type="evidence" value="ECO:0007669"/>
    <property type="project" value="UniProtKB-KW"/>
</dbReference>
<dbReference type="GO" id="GO:0015093">
    <property type="term" value="F:ferrous iron transmembrane transporter activity"/>
    <property type="evidence" value="ECO:0007669"/>
    <property type="project" value="UniProtKB-UniRule"/>
</dbReference>
<keyword evidence="5 17" id="KW-0410">Iron transport</keyword>
<dbReference type="SUPFAM" id="SSF52540">
    <property type="entry name" value="P-loop containing nucleoside triphosphate hydrolases"/>
    <property type="match status" value="1"/>
</dbReference>